<evidence type="ECO:0000313" key="2">
    <source>
        <dbReference type="Proteomes" id="UP000617979"/>
    </source>
</evidence>
<sequence length="131" mass="14457">MYKQVTMTLIAEEKGSVAWHGDTGHNAFGIIMNLIDEQMKKEGKAEQVCFSIVVEGVGGQSIVTSPDQLQSQAQAAMVSLGLLHFTQREESREENLCHECQDAHSTYFSGGQELCGTCAREVGWLDVLEDY</sequence>
<comment type="caution">
    <text evidence="1">The sequence shown here is derived from an EMBL/GenBank/DDBJ whole genome shotgun (WGS) entry which is preliminary data.</text>
</comment>
<proteinExistence type="predicted"/>
<dbReference type="RefSeq" id="WP_188433797.1">
    <property type="nucleotide sequence ID" value="NZ_BMEX01000036.1"/>
</dbReference>
<organism evidence="1 2">
    <name type="scientific">Kroppenstedtia guangzhouensis</name>
    <dbReference type="NCBI Taxonomy" id="1274356"/>
    <lineage>
        <taxon>Bacteria</taxon>
        <taxon>Bacillati</taxon>
        <taxon>Bacillota</taxon>
        <taxon>Bacilli</taxon>
        <taxon>Bacillales</taxon>
        <taxon>Thermoactinomycetaceae</taxon>
        <taxon>Kroppenstedtia</taxon>
    </lineage>
</organism>
<protein>
    <submittedName>
        <fullName evidence="1">Uncharacterized protein</fullName>
    </submittedName>
</protein>
<evidence type="ECO:0000313" key="1">
    <source>
        <dbReference type="EMBL" id="GGA58878.1"/>
    </source>
</evidence>
<reference evidence="2" key="1">
    <citation type="journal article" date="2019" name="Int. J. Syst. Evol. Microbiol.">
        <title>The Global Catalogue of Microorganisms (GCM) 10K type strain sequencing project: providing services to taxonomists for standard genome sequencing and annotation.</title>
        <authorList>
            <consortium name="The Broad Institute Genomics Platform"/>
            <consortium name="The Broad Institute Genome Sequencing Center for Infectious Disease"/>
            <person name="Wu L."/>
            <person name="Ma J."/>
        </authorList>
    </citation>
    <scope>NUCLEOTIDE SEQUENCE [LARGE SCALE GENOMIC DNA]</scope>
    <source>
        <strain evidence="2">CGMCC 1.12404</strain>
    </source>
</reference>
<gene>
    <name evidence="1" type="ORF">GCM10007416_35050</name>
</gene>
<dbReference type="EMBL" id="BMEX01000036">
    <property type="protein sequence ID" value="GGA58878.1"/>
    <property type="molecule type" value="Genomic_DNA"/>
</dbReference>
<dbReference type="Proteomes" id="UP000617979">
    <property type="component" value="Unassembled WGS sequence"/>
</dbReference>
<keyword evidence="2" id="KW-1185">Reference proteome</keyword>
<accession>A0ABQ1H518</accession>
<name>A0ABQ1H518_9BACL</name>